<keyword evidence="2" id="KW-1185">Reference proteome</keyword>
<evidence type="ECO:0000313" key="1">
    <source>
        <dbReference type="EMBL" id="GAA4515677.1"/>
    </source>
</evidence>
<accession>A0ABP8R1R6</accession>
<evidence type="ECO:0000313" key="2">
    <source>
        <dbReference type="Proteomes" id="UP001500503"/>
    </source>
</evidence>
<reference evidence="2" key="1">
    <citation type="journal article" date="2019" name="Int. J. Syst. Evol. Microbiol.">
        <title>The Global Catalogue of Microorganisms (GCM) 10K type strain sequencing project: providing services to taxonomists for standard genome sequencing and annotation.</title>
        <authorList>
            <consortium name="The Broad Institute Genomics Platform"/>
            <consortium name="The Broad Institute Genome Sequencing Center for Infectious Disease"/>
            <person name="Wu L."/>
            <person name="Ma J."/>
        </authorList>
    </citation>
    <scope>NUCLEOTIDE SEQUENCE [LARGE SCALE GENOMIC DNA]</scope>
    <source>
        <strain evidence="2">JCM 17933</strain>
    </source>
</reference>
<dbReference type="RefSeq" id="WP_345474003.1">
    <property type="nucleotide sequence ID" value="NZ_BAABHF010000050.1"/>
</dbReference>
<organism evidence="1 2">
    <name type="scientific">Actinoallomurus oryzae</name>
    <dbReference type="NCBI Taxonomy" id="502180"/>
    <lineage>
        <taxon>Bacteria</taxon>
        <taxon>Bacillati</taxon>
        <taxon>Actinomycetota</taxon>
        <taxon>Actinomycetes</taxon>
        <taxon>Streptosporangiales</taxon>
        <taxon>Thermomonosporaceae</taxon>
        <taxon>Actinoallomurus</taxon>
    </lineage>
</organism>
<sequence>MTENLHALEFPDELWDVKERVGVSYPDEDVWFVDIAIQDWTNLQKQIQVLSAHPAHAIAQVGKNKSDAVDSFLRFWTTRPLAHHADLATGAGLTAGAMLAAWRVVLAYQKFMIDNLRTLKKYLHDNEKYAWASFLPGVTDDGTRTKNAVNAVNKTKKLLVDERKKAIGKIAQYATDLDKAKKLFDGIEKDILKREGFRWKSDPTGEENWLEPPKLGSWVGSYPYE</sequence>
<comment type="caution">
    <text evidence="1">The sequence shown here is derived from an EMBL/GenBank/DDBJ whole genome shotgun (WGS) entry which is preliminary data.</text>
</comment>
<dbReference type="EMBL" id="BAABHF010000050">
    <property type="protein sequence ID" value="GAA4515677.1"/>
    <property type="molecule type" value="Genomic_DNA"/>
</dbReference>
<gene>
    <name evidence="1" type="ORF">GCM10023191_085790</name>
</gene>
<protein>
    <submittedName>
        <fullName evidence="1">Uncharacterized protein</fullName>
    </submittedName>
</protein>
<name>A0ABP8R1R6_9ACTN</name>
<dbReference type="Proteomes" id="UP001500503">
    <property type="component" value="Unassembled WGS sequence"/>
</dbReference>
<proteinExistence type="predicted"/>